<feature type="transmembrane region" description="Helical" evidence="2">
    <location>
        <begin position="203"/>
        <end position="223"/>
    </location>
</feature>
<evidence type="ECO:0000256" key="2">
    <source>
        <dbReference type="SAM" id="Phobius"/>
    </source>
</evidence>
<feature type="region of interest" description="Disordered" evidence="1">
    <location>
        <begin position="244"/>
        <end position="265"/>
    </location>
</feature>
<dbReference type="InterPro" id="IPR010387">
    <property type="entry name" value="QueT"/>
</dbReference>
<evidence type="ECO:0000313" key="4">
    <source>
        <dbReference type="Proteomes" id="UP001058271"/>
    </source>
</evidence>
<name>A0ABY5ZER9_9ACTN</name>
<feature type="transmembrane region" description="Helical" evidence="2">
    <location>
        <begin position="60"/>
        <end position="84"/>
    </location>
</feature>
<feature type="transmembrane region" description="Helical" evidence="2">
    <location>
        <begin position="20"/>
        <end position="40"/>
    </location>
</feature>
<evidence type="ECO:0000313" key="3">
    <source>
        <dbReference type="EMBL" id="UWZ39138.1"/>
    </source>
</evidence>
<sequence>MGTDQVRQIVEALGTGTMNVIGAVVFVLATIVFVMELAGYRPYLRRPFVRRHTTRWDAMALVKVAITAALFGAGLAIFAGVVFVPGVAYLRPAQAFTTVFGILFGLPGALGAGLGNFIGDIFAGTLTLGSIAGFIGNFMSAYVPYRIVHAARQADLSAARDFVRYVWAVIAGAFVIAFYIPWWLAVLGIIPSEVAWTAVFGNIWLNGLVTPLILGTILLRVLFPYVQRWNMYWADSERADPALRSDGRARRGAGDTRPVATGEEA</sequence>
<dbReference type="Pfam" id="PF06177">
    <property type="entry name" value="QueT"/>
    <property type="match status" value="1"/>
</dbReference>
<keyword evidence="2" id="KW-0812">Transmembrane</keyword>
<dbReference type="Proteomes" id="UP001058271">
    <property type="component" value="Chromosome"/>
</dbReference>
<proteinExistence type="predicted"/>
<feature type="transmembrane region" description="Helical" evidence="2">
    <location>
        <begin position="121"/>
        <end position="145"/>
    </location>
</feature>
<accession>A0ABY5ZER9</accession>
<feature type="transmembrane region" description="Helical" evidence="2">
    <location>
        <begin position="96"/>
        <end position="115"/>
    </location>
</feature>
<dbReference type="RefSeq" id="WP_260728539.1">
    <property type="nucleotide sequence ID" value="NZ_BAAABS010000015.1"/>
</dbReference>
<reference evidence="3" key="1">
    <citation type="submission" date="2021-04" db="EMBL/GenBank/DDBJ databases">
        <title>Biosynthetic gene clusters of Dactylosporangioum roseum.</title>
        <authorList>
            <person name="Hartkoorn R.C."/>
            <person name="Beaudoing E."/>
            <person name="Hot D."/>
            <person name="Moureu S."/>
        </authorList>
    </citation>
    <scope>NUCLEOTIDE SEQUENCE</scope>
    <source>
        <strain evidence="3">NRRL B-16295</strain>
    </source>
</reference>
<evidence type="ECO:0000256" key="1">
    <source>
        <dbReference type="SAM" id="MobiDB-lite"/>
    </source>
</evidence>
<feature type="compositionally biased region" description="Basic and acidic residues" evidence="1">
    <location>
        <begin position="244"/>
        <end position="254"/>
    </location>
</feature>
<gene>
    <name evidence="3" type="ORF">Drose_13460</name>
</gene>
<dbReference type="EMBL" id="CP073721">
    <property type="protein sequence ID" value="UWZ39138.1"/>
    <property type="molecule type" value="Genomic_DNA"/>
</dbReference>
<keyword evidence="4" id="KW-1185">Reference proteome</keyword>
<protein>
    <submittedName>
        <fullName evidence="3">QueT transporter family protein</fullName>
    </submittedName>
</protein>
<keyword evidence="2" id="KW-1133">Transmembrane helix</keyword>
<feature type="transmembrane region" description="Helical" evidence="2">
    <location>
        <begin position="165"/>
        <end position="191"/>
    </location>
</feature>
<keyword evidence="2" id="KW-0472">Membrane</keyword>
<organism evidence="3 4">
    <name type="scientific">Dactylosporangium roseum</name>
    <dbReference type="NCBI Taxonomy" id="47989"/>
    <lineage>
        <taxon>Bacteria</taxon>
        <taxon>Bacillati</taxon>
        <taxon>Actinomycetota</taxon>
        <taxon>Actinomycetes</taxon>
        <taxon>Micromonosporales</taxon>
        <taxon>Micromonosporaceae</taxon>
        <taxon>Dactylosporangium</taxon>
    </lineage>
</organism>